<dbReference type="Pfam" id="PF00545">
    <property type="entry name" value="Ribonuclease"/>
    <property type="match status" value="1"/>
</dbReference>
<evidence type="ECO:0000256" key="3">
    <source>
        <dbReference type="ARBA" id="ARBA00022722"/>
    </source>
</evidence>
<reference evidence="10 11" key="1">
    <citation type="submission" date="2024-09" db="EMBL/GenBank/DDBJ databases">
        <title>Rethinking Asexuality: The Enigmatic Case of Functional Sexual Genes in Lepraria (Stereocaulaceae).</title>
        <authorList>
            <person name="Doellman M."/>
            <person name="Sun Y."/>
            <person name="Barcenas-Pena A."/>
            <person name="Lumbsch H.T."/>
            <person name="Grewe F."/>
        </authorList>
    </citation>
    <scope>NUCLEOTIDE SEQUENCE [LARGE SCALE GENOMIC DNA]</scope>
    <source>
        <strain evidence="10 11">Mercado 3170</strain>
    </source>
</reference>
<evidence type="ECO:0000256" key="2">
    <source>
        <dbReference type="ARBA" id="ARBA00012549"/>
    </source>
</evidence>
<proteinExistence type="inferred from homology"/>
<organism evidence="10 11">
    <name type="scientific">Stereocaulon virgatum</name>
    <dbReference type="NCBI Taxonomy" id="373712"/>
    <lineage>
        <taxon>Eukaryota</taxon>
        <taxon>Fungi</taxon>
        <taxon>Dikarya</taxon>
        <taxon>Ascomycota</taxon>
        <taxon>Pezizomycotina</taxon>
        <taxon>Lecanoromycetes</taxon>
        <taxon>OSLEUM clade</taxon>
        <taxon>Lecanoromycetidae</taxon>
        <taxon>Lecanorales</taxon>
        <taxon>Lecanorineae</taxon>
        <taxon>Stereocaulaceae</taxon>
        <taxon>Stereocaulon</taxon>
    </lineage>
</organism>
<dbReference type="Proteomes" id="UP001590950">
    <property type="component" value="Unassembled WGS sequence"/>
</dbReference>
<keyword evidence="6" id="KW-1015">Disulfide bond</keyword>
<feature type="signal peptide" evidence="9">
    <location>
        <begin position="1"/>
        <end position="19"/>
    </location>
</feature>
<evidence type="ECO:0000256" key="6">
    <source>
        <dbReference type="ARBA" id="ARBA00023157"/>
    </source>
</evidence>
<dbReference type="Gene3D" id="3.10.450.30">
    <property type="entry name" value="Microbial ribonucleases"/>
    <property type="match status" value="1"/>
</dbReference>
<evidence type="ECO:0000256" key="4">
    <source>
        <dbReference type="ARBA" id="ARBA00022759"/>
    </source>
</evidence>
<dbReference type="SUPFAM" id="SSF53933">
    <property type="entry name" value="Microbial ribonucleases"/>
    <property type="match status" value="1"/>
</dbReference>
<sequence>MLLLKLFSLALLASQYVASAPTDEDFRLSIRDDTCGGNELSKRAPCNQEVHCGAEGDAQGTQKYSADKIKGTVKWAKRSFPDKEGNYNGFPKYYGASDSPVRKALPADCTGTGVTLYEFPIQEGDHYKGGDPGPDRVVLGETTLADGTKSRFFCLVMTHRGVLDNGFKVCPAVTD</sequence>
<dbReference type="PANTHER" id="PTHR42104">
    <property type="entry name" value="EXTRACELLULAR GUANYL-SPECIFIC RIBONUCLEASE RNTA (AFU_ORTHOLOGUE AFUA_4G03230)"/>
    <property type="match status" value="1"/>
</dbReference>
<gene>
    <name evidence="10" type="ORF">N7G274_000885</name>
</gene>
<keyword evidence="9" id="KW-0732">Signal</keyword>
<comment type="similarity">
    <text evidence="1">Belongs to the ribonuclease N1/T1 family.</text>
</comment>
<comment type="caution">
    <text evidence="10">The sequence shown here is derived from an EMBL/GenBank/DDBJ whole genome shotgun (WGS) entry which is preliminary data.</text>
</comment>
<keyword evidence="7" id="KW-0456">Lyase</keyword>
<comment type="catalytic activity">
    <reaction evidence="8">
        <text>[RNA] containing guanosine + H2O = an [RNA fragment]-3'-guanosine-3'-phosphate + a 5'-hydroxy-ribonucleotide-3'-[RNA fragment].</text>
        <dbReference type="EC" id="4.6.1.24"/>
    </reaction>
</comment>
<dbReference type="InterPro" id="IPR016191">
    <property type="entry name" value="Ribonuclease/ribotoxin"/>
</dbReference>
<keyword evidence="11" id="KW-1185">Reference proteome</keyword>
<evidence type="ECO:0000256" key="1">
    <source>
        <dbReference type="ARBA" id="ARBA00009006"/>
    </source>
</evidence>
<keyword evidence="3" id="KW-0540">Nuclease</keyword>
<evidence type="ECO:0000256" key="5">
    <source>
        <dbReference type="ARBA" id="ARBA00022801"/>
    </source>
</evidence>
<keyword evidence="4" id="KW-0255">Endonuclease</keyword>
<evidence type="ECO:0000313" key="10">
    <source>
        <dbReference type="EMBL" id="KAL2046867.1"/>
    </source>
</evidence>
<evidence type="ECO:0000313" key="11">
    <source>
        <dbReference type="Proteomes" id="UP001590950"/>
    </source>
</evidence>
<dbReference type="EC" id="4.6.1.24" evidence="2"/>
<accession>A0ABR4AMA2</accession>
<evidence type="ECO:0000256" key="8">
    <source>
        <dbReference type="ARBA" id="ARBA00034015"/>
    </source>
</evidence>
<evidence type="ECO:0000256" key="9">
    <source>
        <dbReference type="SAM" id="SignalP"/>
    </source>
</evidence>
<evidence type="ECO:0000256" key="7">
    <source>
        <dbReference type="ARBA" id="ARBA00023239"/>
    </source>
</evidence>
<keyword evidence="5" id="KW-0378">Hydrolase</keyword>
<feature type="chain" id="PRO_5045516886" description="ribonuclease T1" evidence="9">
    <location>
        <begin position="20"/>
        <end position="175"/>
    </location>
</feature>
<protein>
    <recommendedName>
        <fullName evidence="2">ribonuclease T1</fullName>
        <ecNumber evidence="2">4.6.1.24</ecNumber>
    </recommendedName>
</protein>
<dbReference type="PANTHER" id="PTHR42104:SF1">
    <property type="entry name" value="EXTRACELLULAR GUANYL-SPECIFIC RIBONUCLEASE RNTA (AFU_ORTHOLOGUE AFUA_4G03230)"/>
    <property type="match status" value="1"/>
</dbReference>
<name>A0ABR4AMA2_9LECA</name>
<dbReference type="EMBL" id="JBEFKJ010000003">
    <property type="protein sequence ID" value="KAL2046867.1"/>
    <property type="molecule type" value="Genomic_DNA"/>
</dbReference>
<dbReference type="InterPro" id="IPR000026">
    <property type="entry name" value="N1-like"/>
</dbReference>